<feature type="region of interest" description="Disordered" evidence="3">
    <location>
        <begin position="428"/>
        <end position="454"/>
    </location>
</feature>
<name>K1V5M6_TRIAC</name>
<proteinExistence type="inferred from homology"/>
<feature type="compositionally biased region" description="Acidic residues" evidence="3">
    <location>
        <begin position="444"/>
        <end position="454"/>
    </location>
</feature>
<evidence type="ECO:0000256" key="2">
    <source>
        <dbReference type="SAM" id="Coils"/>
    </source>
</evidence>
<evidence type="ECO:0000256" key="3">
    <source>
        <dbReference type="SAM" id="MobiDB-lite"/>
    </source>
</evidence>
<dbReference type="OMA" id="HEMAGVS"/>
<dbReference type="Pfam" id="PF00022">
    <property type="entry name" value="Actin"/>
    <property type="match status" value="1"/>
</dbReference>
<dbReference type="HOGENOM" id="CLU_008246_1_0_1"/>
<evidence type="ECO:0000313" key="5">
    <source>
        <dbReference type="Proteomes" id="UP000006757"/>
    </source>
</evidence>
<dbReference type="eggNOG" id="KOG0681">
    <property type="taxonomic scope" value="Eukaryota"/>
</dbReference>
<reference evidence="4 5" key="1">
    <citation type="journal article" date="2012" name="Eukaryot. Cell">
        <title>Genome sequence of the Trichosporon asahii environmental strain CBS 8904.</title>
        <authorList>
            <person name="Yang R.Y."/>
            <person name="Li H.T."/>
            <person name="Zhu H."/>
            <person name="Zhou G.P."/>
            <person name="Wang M."/>
            <person name="Wang L."/>
        </authorList>
    </citation>
    <scope>NUCLEOTIDE SEQUENCE [LARGE SCALE GENOMIC DNA]</scope>
    <source>
        <strain evidence="4 5">CBS 8904</strain>
    </source>
</reference>
<evidence type="ECO:0000256" key="1">
    <source>
        <dbReference type="RuleBase" id="RU000487"/>
    </source>
</evidence>
<dbReference type="AlphaFoldDB" id="K1V5M6"/>
<feature type="region of interest" description="Disordered" evidence="3">
    <location>
        <begin position="402"/>
        <end position="421"/>
    </location>
</feature>
<keyword evidence="2" id="KW-0175">Coiled coil</keyword>
<feature type="coiled-coil region" evidence="2">
    <location>
        <begin position="357"/>
        <end position="396"/>
    </location>
</feature>
<accession>K1V5M6</accession>
<evidence type="ECO:0000313" key="4">
    <source>
        <dbReference type="EMBL" id="EKC99289.1"/>
    </source>
</evidence>
<dbReference type="STRING" id="1220162.K1V5M6"/>
<feature type="compositionally biased region" description="Polar residues" evidence="3">
    <location>
        <begin position="1"/>
        <end position="12"/>
    </location>
</feature>
<comment type="similarity">
    <text evidence="1">Belongs to the actin family.</text>
</comment>
<dbReference type="OrthoDB" id="7340501at2759"/>
<feature type="region of interest" description="Disordered" evidence="3">
    <location>
        <begin position="308"/>
        <end position="346"/>
    </location>
</feature>
<dbReference type="SUPFAM" id="SSF53067">
    <property type="entry name" value="Actin-like ATPase domain"/>
    <property type="match status" value="1"/>
</dbReference>
<organism evidence="4 5">
    <name type="scientific">Trichosporon asahii var. asahii (strain CBS 8904)</name>
    <name type="common">Yeast</name>
    <dbReference type="NCBI Taxonomy" id="1220162"/>
    <lineage>
        <taxon>Eukaryota</taxon>
        <taxon>Fungi</taxon>
        <taxon>Dikarya</taxon>
        <taxon>Basidiomycota</taxon>
        <taxon>Agaricomycotina</taxon>
        <taxon>Tremellomycetes</taxon>
        <taxon>Trichosporonales</taxon>
        <taxon>Trichosporonaceae</taxon>
        <taxon>Trichosporon</taxon>
    </lineage>
</organism>
<dbReference type="FunCoup" id="K1V5M6">
    <property type="interactions" value="268"/>
</dbReference>
<gene>
    <name evidence="4" type="ORF">A1Q2_06489</name>
</gene>
<comment type="caution">
    <text evidence="4">The sequence shown here is derived from an EMBL/GenBank/DDBJ whole genome shotgun (WGS) entry which is preliminary data.</text>
</comment>
<dbReference type="EMBL" id="AMBO01000373">
    <property type="protein sequence ID" value="EKC99289.1"/>
    <property type="molecule type" value="Genomic_DNA"/>
</dbReference>
<sequence length="646" mass="73587">MSSDQDLATSGSKVIHFPEGTFNPEPQPPFDYHSLDGQDPVIWSHSWRAGFSTMSKPYIDNPNVIARYRERKIGKNMLLFGNYVDADANSRSNTRNMFDGDLLIHGDLLVSQRVQGFADAVGMCPRLHVPYPWHRLGSDRAADRYDGTPDEPAVHESQIPFGGAQASELMLKLVQLKYPSFPLKITGGQATSELRSLEDPVKMAEMTKIVQFPFTQPEVVEKSEAEIAAALARRKEQGRRLQEMQAKQRAEKLAAKIAEVEEFKALLAERGSMKKAEFAQRIYDSTPFETEAEVEAYIKKTEAEIKRKQRKDLGEDPEPEEEPTFPLVDRPDEELNEEELKEKRKQRLMKAGWEARVKARNEKQKEKERLLERLEIEERTNNLERWSAKLRKEQDEVIERMKERKKRQAQLGDRKSAAAQNRMKSIAALAADSNGGRKRKKGDEDSDAEEDDAAALESIEARLLEFDPSFTEDDTMEGRVRRKNALLNNFVRGGTGGRYDEESVEQSYQVHLNVERIRVPETWFQPSMFGMDSAGIGEMSGWILNGFEPDIRERLMQCIVLSGGSTKLPGLLQRTRNTLTPMLPYRKPLKIYGAVGGDDPRLEAWRGMAEWARSPEGRSALVTRAEYDEKGSEWLKEHAWGNVPPF</sequence>
<dbReference type="Gene3D" id="3.30.420.40">
    <property type="match status" value="1"/>
</dbReference>
<dbReference type="InParanoid" id="K1V5M6"/>
<feature type="region of interest" description="Disordered" evidence="3">
    <location>
        <begin position="1"/>
        <end position="21"/>
    </location>
</feature>
<protein>
    <submittedName>
        <fullName evidence="4">Protein-vacuolar targeting-related protein</fullName>
    </submittedName>
</protein>
<dbReference type="FunFam" id="3.30.420.40:FF:000058">
    <property type="entry name" value="Putative actin-related protein 5"/>
    <property type="match status" value="1"/>
</dbReference>
<dbReference type="Proteomes" id="UP000006757">
    <property type="component" value="Unassembled WGS sequence"/>
</dbReference>
<dbReference type="PANTHER" id="PTHR11937">
    <property type="entry name" value="ACTIN"/>
    <property type="match status" value="1"/>
</dbReference>
<dbReference type="InterPro" id="IPR004000">
    <property type="entry name" value="Actin"/>
</dbReference>
<dbReference type="SMART" id="SM00268">
    <property type="entry name" value="ACTIN"/>
    <property type="match status" value="1"/>
</dbReference>
<dbReference type="InterPro" id="IPR043129">
    <property type="entry name" value="ATPase_NBD"/>
</dbReference>
<keyword evidence="5" id="KW-1185">Reference proteome</keyword>